<feature type="chain" id="PRO_5039155112" evidence="4">
    <location>
        <begin position="19"/>
        <end position="447"/>
    </location>
</feature>
<keyword evidence="2" id="KW-0342">GTP-binding</keyword>
<protein>
    <submittedName>
        <fullName evidence="5">Ras onco rab34-like protein</fullName>
    </submittedName>
</protein>
<reference evidence="5" key="1">
    <citation type="submission" date="2020-06" db="EMBL/GenBank/DDBJ databases">
        <authorList>
            <person name="Ji K."/>
            <person name="Li J."/>
        </authorList>
    </citation>
    <scope>NUCLEOTIDE SEQUENCE</scope>
    <source>
        <strain evidence="5">JKM2019</strain>
        <tissue evidence="5">Whole body</tissue>
    </source>
</reference>
<dbReference type="SMART" id="SM00176">
    <property type="entry name" value="RAN"/>
    <property type="match status" value="1"/>
</dbReference>
<dbReference type="SMART" id="SM00174">
    <property type="entry name" value="RHO"/>
    <property type="match status" value="1"/>
</dbReference>
<dbReference type="SUPFAM" id="SSF52540">
    <property type="entry name" value="P-loop containing nucleoside triphosphate hydrolases"/>
    <property type="match status" value="1"/>
</dbReference>
<proteinExistence type="predicted"/>
<dbReference type="GO" id="GO:0005525">
    <property type="term" value="F:GTP binding"/>
    <property type="evidence" value="ECO:0007669"/>
    <property type="project" value="UniProtKB-KW"/>
</dbReference>
<accession>A0A9D4SKV0</accession>
<organism evidence="5">
    <name type="scientific">Dermatophagoides farinae</name>
    <name type="common">American house dust mite</name>
    <dbReference type="NCBI Taxonomy" id="6954"/>
    <lineage>
        <taxon>Eukaryota</taxon>
        <taxon>Metazoa</taxon>
        <taxon>Ecdysozoa</taxon>
        <taxon>Arthropoda</taxon>
        <taxon>Chelicerata</taxon>
        <taxon>Arachnida</taxon>
        <taxon>Acari</taxon>
        <taxon>Acariformes</taxon>
        <taxon>Sarcoptiformes</taxon>
        <taxon>Astigmata</taxon>
        <taxon>Psoroptidia</taxon>
        <taxon>Analgoidea</taxon>
        <taxon>Pyroglyphidae</taxon>
        <taxon>Dermatophagoidinae</taxon>
        <taxon>Dermatophagoides</taxon>
    </lineage>
</organism>
<dbReference type="InterPro" id="IPR027417">
    <property type="entry name" value="P-loop_NTPase"/>
</dbReference>
<dbReference type="PROSITE" id="PS51421">
    <property type="entry name" value="RAS"/>
    <property type="match status" value="1"/>
</dbReference>
<gene>
    <name evidence="5" type="ORF">HUG17_0368</name>
</gene>
<reference evidence="5" key="2">
    <citation type="journal article" date="2021" name="World Allergy Organ. J.">
        <title>Chromosome-level assembly of Dermatophagoides farinae genome and transcriptome reveals two novel allergens Der f 37 and Der f 39.</title>
        <authorList>
            <person name="Chen J."/>
            <person name="Cai Z."/>
            <person name="Fan D."/>
            <person name="Hu J."/>
            <person name="Hou Y."/>
            <person name="He Y."/>
            <person name="Zhang Z."/>
            <person name="Zhao Z."/>
            <person name="Gao P."/>
            <person name="Hu W."/>
            <person name="Sun J."/>
            <person name="Li J."/>
            <person name="Ji K."/>
        </authorList>
    </citation>
    <scope>NUCLEOTIDE SEQUENCE</scope>
    <source>
        <strain evidence="5">JKM2019</strain>
    </source>
</reference>
<dbReference type="Gene3D" id="3.40.50.300">
    <property type="entry name" value="P-loop containing nucleotide triphosphate hydrolases"/>
    <property type="match status" value="1"/>
</dbReference>
<dbReference type="AlphaFoldDB" id="A0A9D4SKV0"/>
<evidence type="ECO:0000256" key="3">
    <source>
        <dbReference type="SAM" id="MobiDB-lite"/>
    </source>
</evidence>
<evidence type="ECO:0000313" key="5">
    <source>
        <dbReference type="EMBL" id="KAH7644830.1"/>
    </source>
</evidence>
<evidence type="ECO:0000256" key="4">
    <source>
        <dbReference type="SAM" id="SignalP"/>
    </source>
</evidence>
<dbReference type="InterPro" id="IPR005225">
    <property type="entry name" value="Small_GTP-bd"/>
</dbReference>
<sequence>MLMVVNIVIKLSISKFVAQCSLSVLGDIQQCPLFSLSLAMATERTIDSWVYPMDSSCTPYNDTDFNNKVRVLCQEEVQYMLSSTNESVNNQQSQTNKLPPLEPLKNRLRIAKCNVVGDTSVGKTCLVNRFGYDVFDSKSKATIGVDFDVQKFSILNRPFTLQIWDTAGDERFRSITRAYYRGAHAALIVFDLTTIKSFQNVGLWHDEIMEATQSPEHTAGSLTLTRRKSQRGSNSQHSSSRPFLFLVGTKKDLITDETAAFYRSEGSKLANKIGAEFWMVSSNTGENVTDLFKRVACLCFDKYLLRELHVQQDRTSQYEQYQRAMAAMVPDNQNSEQNVGHEHSANDRLVHYSAENGGKVAFFYQDEKRNRKTTTAVDQALWPLIVEWWCQWFGQHGKIRRRLGHVTGGNKVVDQCSTNNNNKSKRLDDKSHRKFQCFRFTCLYNVD</sequence>
<comment type="caution">
    <text evidence="5">The sequence shown here is derived from an EMBL/GenBank/DDBJ whole genome shotgun (WGS) entry which is preliminary data.</text>
</comment>
<keyword evidence="1" id="KW-0547">Nucleotide-binding</keyword>
<keyword evidence="4" id="KW-0732">Signal</keyword>
<feature type="region of interest" description="Disordered" evidence="3">
    <location>
        <begin position="216"/>
        <end position="239"/>
    </location>
</feature>
<dbReference type="OrthoDB" id="413584at2759"/>
<dbReference type="PANTHER" id="PTHR47977">
    <property type="entry name" value="RAS-RELATED PROTEIN RAB"/>
    <property type="match status" value="1"/>
</dbReference>
<dbReference type="FunFam" id="3.40.50.300:FF:001447">
    <property type="entry name" value="Ras-related protein Rab-1B"/>
    <property type="match status" value="1"/>
</dbReference>
<dbReference type="PROSITE" id="PS51419">
    <property type="entry name" value="RAB"/>
    <property type="match status" value="1"/>
</dbReference>
<dbReference type="InterPro" id="IPR001806">
    <property type="entry name" value="Small_GTPase"/>
</dbReference>
<name>A0A9D4SKV0_DERFA</name>
<dbReference type="Pfam" id="PF00071">
    <property type="entry name" value="Ras"/>
    <property type="match status" value="1"/>
</dbReference>
<evidence type="ECO:0000256" key="2">
    <source>
        <dbReference type="ARBA" id="ARBA00023134"/>
    </source>
</evidence>
<dbReference type="InterPro" id="IPR050227">
    <property type="entry name" value="Rab"/>
</dbReference>
<dbReference type="Proteomes" id="UP000828236">
    <property type="component" value="Unassembled WGS sequence"/>
</dbReference>
<dbReference type="SMART" id="SM00173">
    <property type="entry name" value="RAS"/>
    <property type="match status" value="1"/>
</dbReference>
<dbReference type="SMART" id="SM00175">
    <property type="entry name" value="RAB"/>
    <property type="match status" value="1"/>
</dbReference>
<dbReference type="NCBIfam" id="TIGR00231">
    <property type="entry name" value="small_GTP"/>
    <property type="match status" value="1"/>
</dbReference>
<dbReference type="EMBL" id="SDOV01000001">
    <property type="protein sequence ID" value="KAH7644830.1"/>
    <property type="molecule type" value="Genomic_DNA"/>
</dbReference>
<evidence type="ECO:0000256" key="1">
    <source>
        <dbReference type="ARBA" id="ARBA00022741"/>
    </source>
</evidence>
<dbReference type="PRINTS" id="PR00449">
    <property type="entry name" value="RASTRNSFRMNG"/>
</dbReference>
<dbReference type="GO" id="GO:0003924">
    <property type="term" value="F:GTPase activity"/>
    <property type="evidence" value="ECO:0007669"/>
    <property type="project" value="InterPro"/>
</dbReference>
<feature type="signal peptide" evidence="4">
    <location>
        <begin position="1"/>
        <end position="18"/>
    </location>
</feature>
<dbReference type="CDD" id="cd00154">
    <property type="entry name" value="Rab"/>
    <property type="match status" value="1"/>
</dbReference>